<gene>
    <name evidence="2" type="ORF">E2C01_082677</name>
</gene>
<comment type="caution">
    <text evidence="2">The sequence shown here is derived from an EMBL/GenBank/DDBJ whole genome shotgun (WGS) entry which is preliminary data.</text>
</comment>
<reference evidence="2 3" key="1">
    <citation type="submission" date="2019-05" db="EMBL/GenBank/DDBJ databases">
        <title>Another draft genome of Portunus trituberculatus and its Hox gene families provides insights of decapod evolution.</title>
        <authorList>
            <person name="Jeong J.-H."/>
            <person name="Song I."/>
            <person name="Kim S."/>
            <person name="Choi T."/>
            <person name="Kim D."/>
            <person name="Ryu S."/>
            <person name="Kim W."/>
        </authorList>
    </citation>
    <scope>NUCLEOTIDE SEQUENCE [LARGE SCALE GENOMIC DNA]</scope>
    <source>
        <tissue evidence="2">Muscle</tissue>
    </source>
</reference>
<evidence type="ECO:0000256" key="1">
    <source>
        <dbReference type="SAM" id="MobiDB-lite"/>
    </source>
</evidence>
<proteinExistence type="predicted"/>
<dbReference type="Proteomes" id="UP000324222">
    <property type="component" value="Unassembled WGS sequence"/>
</dbReference>
<sequence length="84" mass="9640">MRQHSGAGLRHRIATRAGPAGAMLQPATTQGKYHSRHAPYLTRFTFLARHNLHPLHQAHLPVKKESRYLGKHGIYNNIKDIFHR</sequence>
<accession>A0A5B7IQJ9</accession>
<dbReference type="EMBL" id="VSRR010075642">
    <property type="protein sequence ID" value="MPC87801.1"/>
    <property type="molecule type" value="Genomic_DNA"/>
</dbReference>
<name>A0A5B7IQJ9_PORTR</name>
<dbReference type="AlphaFoldDB" id="A0A5B7IQJ9"/>
<protein>
    <submittedName>
        <fullName evidence="2">Uncharacterized protein</fullName>
    </submittedName>
</protein>
<evidence type="ECO:0000313" key="3">
    <source>
        <dbReference type="Proteomes" id="UP000324222"/>
    </source>
</evidence>
<feature type="compositionally biased region" description="Basic residues" evidence="1">
    <location>
        <begin position="1"/>
        <end position="14"/>
    </location>
</feature>
<organism evidence="2 3">
    <name type="scientific">Portunus trituberculatus</name>
    <name type="common">Swimming crab</name>
    <name type="synonym">Neptunus trituberculatus</name>
    <dbReference type="NCBI Taxonomy" id="210409"/>
    <lineage>
        <taxon>Eukaryota</taxon>
        <taxon>Metazoa</taxon>
        <taxon>Ecdysozoa</taxon>
        <taxon>Arthropoda</taxon>
        <taxon>Crustacea</taxon>
        <taxon>Multicrustacea</taxon>
        <taxon>Malacostraca</taxon>
        <taxon>Eumalacostraca</taxon>
        <taxon>Eucarida</taxon>
        <taxon>Decapoda</taxon>
        <taxon>Pleocyemata</taxon>
        <taxon>Brachyura</taxon>
        <taxon>Eubrachyura</taxon>
        <taxon>Portunoidea</taxon>
        <taxon>Portunidae</taxon>
        <taxon>Portuninae</taxon>
        <taxon>Portunus</taxon>
    </lineage>
</organism>
<evidence type="ECO:0000313" key="2">
    <source>
        <dbReference type="EMBL" id="MPC87801.1"/>
    </source>
</evidence>
<keyword evidence="3" id="KW-1185">Reference proteome</keyword>
<feature type="region of interest" description="Disordered" evidence="1">
    <location>
        <begin position="1"/>
        <end position="21"/>
    </location>
</feature>